<organism evidence="2 3">
    <name type="scientific">Chloroflexus islandicus</name>
    <dbReference type="NCBI Taxonomy" id="1707952"/>
    <lineage>
        <taxon>Bacteria</taxon>
        <taxon>Bacillati</taxon>
        <taxon>Chloroflexota</taxon>
        <taxon>Chloroflexia</taxon>
        <taxon>Chloroflexales</taxon>
        <taxon>Chloroflexineae</taxon>
        <taxon>Chloroflexaceae</taxon>
        <taxon>Chloroflexus</taxon>
    </lineage>
</organism>
<accession>A0A178M541</accession>
<dbReference type="InterPro" id="IPR025248">
    <property type="entry name" value="DUF4007"/>
</dbReference>
<evidence type="ECO:0000259" key="1">
    <source>
        <dbReference type="Pfam" id="PF13182"/>
    </source>
</evidence>
<dbReference type="STRING" id="1707952.A6A03_17720"/>
<evidence type="ECO:0000313" key="3">
    <source>
        <dbReference type="Proteomes" id="UP000078287"/>
    </source>
</evidence>
<sequence>MPSSSQDWPNITFSGHETFTLRSNWLKKAFDLLQDIPDLFRRDDAFVLLGVGKNMAQSIRFWGRATGLFERTETGDMRATELGVALLADNGWDPFLVTAAGRWLLHYQIVSNPDPAFTWYYTFNVLKRGDFTVNSIRSNIIDFINRKINKMPSENTLNRDIDCMVRCYVRTPARSLVQPLEELLHCPLLDLNLIQALPDQSGYRLASGAQPDLPDALVALAAFRQARWQQRATLSFNDLAYGERSPGRIFRLDEDSLLSRLFLLEEITGGVASYSDSGGIRQVIWRDLNQSQLERKLIESAFASENTYA</sequence>
<keyword evidence="3" id="KW-1185">Reference proteome</keyword>
<proteinExistence type="predicted"/>
<dbReference type="AlphaFoldDB" id="A0A178M541"/>
<protein>
    <recommendedName>
        <fullName evidence="1">DUF4007 domain-containing protein</fullName>
    </recommendedName>
</protein>
<gene>
    <name evidence="2" type="ORF">A6A03_17720</name>
</gene>
<dbReference type="Pfam" id="PF13182">
    <property type="entry name" value="DUF4007"/>
    <property type="match status" value="1"/>
</dbReference>
<comment type="caution">
    <text evidence="2">The sequence shown here is derived from an EMBL/GenBank/DDBJ whole genome shotgun (WGS) entry which is preliminary data.</text>
</comment>
<dbReference type="Proteomes" id="UP000078287">
    <property type="component" value="Unassembled WGS sequence"/>
</dbReference>
<feature type="domain" description="DUF4007" evidence="1">
    <location>
        <begin position="13"/>
        <end position="299"/>
    </location>
</feature>
<evidence type="ECO:0000313" key="2">
    <source>
        <dbReference type="EMBL" id="OAN43861.1"/>
    </source>
</evidence>
<name>A0A178M541_9CHLR</name>
<dbReference type="EMBL" id="LWQS01000073">
    <property type="protein sequence ID" value="OAN43861.1"/>
    <property type="molecule type" value="Genomic_DNA"/>
</dbReference>
<reference evidence="2 3" key="1">
    <citation type="submission" date="2016-04" db="EMBL/GenBank/DDBJ databases">
        <title>Chloroflexus islandicus sp. nov., a thermophilic filamentous anoxygenic phototrophic bacterium from geyser Strokkur (Iceland).</title>
        <authorList>
            <person name="Gaisin V.A."/>
            <person name="Kalashnikov A.M."/>
            <person name="Sukhacheva M.V."/>
            <person name="Grouzdev D.S."/>
            <person name="Ivanov T.M."/>
            <person name="Kuznetsov B."/>
            <person name="Gorlenko V.M."/>
        </authorList>
    </citation>
    <scope>NUCLEOTIDE SEQUENCE [LARGE SCALE GENOMIC DNA]</scope>
    <source>
        <strain evidence="3">isl-2</strain>
    </source>
</reference>